<organism evidence="10 11">
    <name type="scientific">Arcobacter roscoffensis</name>
    <dbReference type="NCBI Taxonomy" id="2961520"/>
    <lineage>
        <taxon>Bacteria</taxon>
        <taxon>Pseudomonadati</taxon>
        <taxon>Campylobacterota</taxon>
        <taxon>Epsilonproteobacteria</taxon>
        <taxon>Campylobacterales</taxon>
        <taxon>Arcobacteraceae</taxon>
        <taxon>Arcobacter</taxon>
    </lineage>
</organism>
<comment type="similarity">
    <text evidence="2">Belongs to the outer membrane factor (OMF) (TC 1.B.17) family.</text>
</comment>
<evidence type="ECO:0000256" key="8">
    <source>
        <dbReference type="SAM" id="Coils"/>
    </source>
</evidence>
<evidence type="ECO:0000313" key="11">
    <source>
        <dbReference type="Proteomes" id="UP001060012"/>
    </source>
</evidence>
<comment type="subcellular location">
    <subcellularLocation>
        <location evidence="1">Cell outer membrane</location>
    </subcellularLocation>
</comment>
<sequence>MKNIKNKLLKLSLVASIFVSGASSLDLKQAVDLALKNNHELKAQAYDYKQSVQNIELSNANYLPKLDLAYGYNKRDEIVGNQSKEDASFSAALSYNLFNGLKDISNKQASQYLSKSSDYSLTALKHDIVLETKKAYINYLDKLNVLKTYESEYKLFDNQFKDAKNRYEQGLLARNDFLQVQVNMSGAKQNVVKAKSDVKIAKLQLSNILGGYDLSNESIENFEAKSIVSSTYKQELLEKRSEVEALKMSLEALKKQRKAQKGSYLPKLDAKIAHNRFYEDLGFNEIDGNDNQNVATLSASWNLYDGGSTQTQVAIYNTQISKLKTQIQKTQLDINLQYENAKSTLEVASDNYETASLALKQAKENYEIVNNRFKEGVSTSTDLTDANFLLTSAKQKYNRAYFDKYLSIATLDRIFEIK</sequence>
<evidence type="ECO:0000256" key="7">
    <source>
        <dbReference type="ARBA" id="ARBA00023237"/>
    </source>
</evidence>
<dbReference type="Gene3D" id="1.20.1600.10">
    <property type="entry name" value="Outer membrane efflux proteins (OEP)"/>
    <property type="match status" value="1"/>
</dbReference>
<dbReference type="PANTHER" id="PTHR30026">
    <property type="entry name" value="OUTER MEMBRANE PROTEIN TOLC"/>
    <property type="match status" value="1"/>
</dbReference>
<dbReference type="RefSeq" id="WP_254577434.1">
    <property type="nucleotide sequence ID" value="NZ_CP100595.1"/>
</dbReference>
<evidence type="ECO:0000256" key="1">
    <source>
        <dbReference type="ARBA" id="ARBA00004442"/>
    </source>
</evidence>
<dbReference type="Proteomes" id="UP001060012">
    <property type="component" value="Chromosome"/>
</dbReference>
<evidence type="ECO:0000256" key="4">
    <source>
        <dbReference type="ARBA" id="ARBA00022452"/>
    </source>
</evidence>
<keyword evidence="3" id="KW-0813">Transport</keyword>
<keyword evidence="6" id="KW-0472">Membrane</keyword>
<feature type="coiled-coil region" evidence="8">
    <location>
        <begin position="345"/>
        <end position="372"/>
    </location>
</feature>
<feature type="signal peptide" evidence="9">
    <location>
        <begin position="1"/>
        <end position="21"/>
    </location>
</feature>
<dbReference type="Pfam" id="PF02321">
    <property type="entry name" value="OEP"/>
    <property type="match status" value="2"/>
</dbReference>
<dbReference type="InterPro" id="IPR003423">
    <property type="entry name" value="OMP_efflux"/>
</dbReference>
<evidence type="ECO:0000256" key="5">
    <source>
        <dbReference type="ARBA" id="ARBA00022692"/>
    </source>
</evidence>
<keyword evidence="7" id="KW-0998">Cell outer membrane</keyword>
<feature type="coiled-coil region" evidence="8">
    <location>
        <begin position="233"/>
        <end position="263"/>
    </location>
</feature>
<gene>
    <name evidence="10" type="ORF">NJU99_03965</name>
</gene>
<keyword evidence="8" id="KW-0175">Coiled coil</keyword>
<evidence type="ECO:0000256" key="3">
    <source>
        <dbReference type="ARBA" id="ARBA00022448"/>
    </source>
</evidence>
<keyword evidence="9" id="KW-0732">Signal</keyword>
<accession>A0ABY5E903</accession>
<keyword evidence="5" id="KW-0812">Transmembrane</keyword>
<dbReference type="InterPro" id="IPR051906">
    <property type="entry name" value="TolC-like"/>
</dbReference>
<feature type="chain" id="PRO_5045936161" evidence="9">
    <location>
        <begin position="22"/>
        <end position="418"/>
    </location>
</feature>
<evidence type="ECO:0000256" key="2">
    <source>
        <dbReference type="ARBA" id="ARBA00007613"/>
    </source>
</evidence>
<keyword evidence="4" id="KW-1134">Transmembrane beta strand</keyword>
<proteinExistence type="inferred from homology"/>
<protein>
    <submittedName>
        <fullName evidence="10">TolC family protein</fullName>
    </submittedName>
</protein>
<dbReference type="EMBL" id="CP100595">
    <property type="protein sequence ID" value="UTJ07256.1"/>
    <property type="molecule type" value="Genomic_DNA"/>
</dbReference>
<dbReference type="SUPFAM" id="SSF56954">
    <property type="entry name" value="Outer membrane efflux proteins (OEP)"/>
    <property type="match status" value="1"/>
</dbReference>
<evidence type="ECO:0000256" key="9">
    <source>
        <dbReference type="SAM" id="SignalP"/>
    </source>
</evidence>
<name>A0ABY5E903_9BACT</name>
<evidence type="ECO:0000256" key="6">
    <source>
        <dbReference type="ARBA" id="ARBA00023136"/>
    </source>
</evidence>
<reference evidence="10" key="1">
    <citation type="submission" date="2022-07" db="EMBL/GenBank/DDBJ databases">
        <title>Arcobacter roscoffensis sp. nov., a marine bacterium isolated from coastal seawater collected from Roscoff, France.</title>
        <authorList>
            <person name="Pascual J."/>
            <person name="Lepeaux C."/>
            <person name="Methner A."/>
            <person name="Overmann J."/>
        </authorList>
    </citation>
    <scope>NUCLEOTIDE SEQUENCE</scope>
    <source>
        <strain evidence="10">ARW1-2F2</strain>
    </source>
</reference>
<dbReference type="PANTHER" id="PTHR30026:SF20">
    <property type="entry name" value="OUTER MEMBRANE PROTEIN TOLC"/>
    <property type="match status" value="1"/>
</dbReference>
<keyword evidence="11" id="KW-1185">Reference proteome</keyword>
<evidence type="ECO:0000313" key="10">
    <source>
        <dbReference type="EMBL" id="UTJ07256.1"/>
    </source>
</evidence>